<evidence type="ECO:0000256" key="1">
    <source>
        <dbReference type="SAM" id="MobiDB-lite"/>
    </source>
</evidence>
<organism evidence="2 3">
    <name type="scientific">Reticulomyxa filosa</name>
    <dbReference type="NCBI Taxonomy" id="46433"/>
    <lineage>
        <taxon>Eukaryota</taxon>
        <taxon>Sar</taxon>
        <taxon>Rhizaria</taxon>
        <taxon>Retaria</taxon>
        <taxon>Foraminifera</taxon>
        <taxon>Monothalamids</taxon>
        <taxon>Reticulomyxidae</taxon>
        <taxon>Reticulomyxa</taxon>
    </lineage>
</organism>
<proteinExistence type="predicted"/>
<gene>
    <name evidence="2" type="ORF">RFI_27187</name>
</gene>
<sequence length="466" mass="53732">MHMCMCPEDTKSKSSVISPAVPKKLIEIDWDGHDSDLLKTLDLNWSCYKNSFLRCLNVLTKNTMTYPELTLMSGAGVYFRWKEASNDDYSNMRDVNQQIQSIQRDSSLQFEQVRIDDWKISYSTDVDLLTDHIYKLEKRIVDSLNNQSLILTHDENGHFGILCGYKDLTQLKHDLKFLEKPAHFVFLLRNFVSNEDVANQYPEQAWSHVTVVSRKYIIFVTTKQNSAASNKNKILLLKDALQAAIQVYRGKENKRQQKTPTNFHPNSNHKQEWKTNNTNNSKVSKHETSKNLLISINESKTDETVKIEESASVSRDIDTAFNLEAEGQPGFQMWIEHLSKQPMTNQSYTLTLHCLMMFYDARSSLQKYLADLVIDSNSKFSAALKNAIFILNKQTTLILKCEECQMNIQTFRGIFADFTLSDKITVQERDNRRKELLSLVQNIASLEPDIFQSFEDIVEVSSTQLS</sequence>
<accession>X6MAX4</accession>
<evidence type="ECO:0000313" key="3">
    <source>
        <dbReference type="Proteomes" id="UP000023152"/>
    </source>
</evidence>
<comment type="caution">
    <text evidence="2">The sequence shown here is derived from an EMBL/GenBank/DDBJ whole genome shotgun (WGS) entry which is preliminary data.</text>
</comment>
<keyword evidence="3" id="KW-1185">Reference proteome</keyword>
<feature type="compositionally biased region" description="Polar residues" evidence="1">
    <location>
        <begin position="258"/>
        <end position="268"/>
    </location>
</feature>
<feature type="region of interest" description="Disordered" evidence="1">
    <location>
        <begin position="251"/>
        <end position="287"/>
    </location>
</feature>
<dbReference type="AlphaFoldDB" id="X6MAX4"/>
<reference evidence="2 3" key="1">
    <citation type="journal article" date="2013" name="Curr. Biol.">
        <title>The Genome of the Foraminiferan Reticulomyxa filosa.</title>
        <authorList>
            <person name="Glockner G."/>
            <person name="Hulsmann N."/>
            <person name="Schleicher M."/>
            <person name="Noegel A.A."/>
            <person name="Eichinger L."/>
            <person name="Gallinger C."/>
            <person name="Pawlowski J."/>
            <person name="Sierra R."/>
            <person name="Euteneuer U."/>
            <person name="Pillet L."/>
            <person name="Moustafa A."/>
            <person name="Platzer M."/>
            <person name="Groth M."/>
            <person name="Szafranski K."/>
            <person name="Schliwa M."/>
        </authorList>
    </citation>
    <scope>NUCLEOTIDE SEQUENCE [LARGE SCALE GENOMIC DNA]</scope>
</reference>
<protein>
    <submittedName>
        <fullName evidence="2">Uncharacterized protein</fullName>
    </submittedName>
</protein>
<dbReference type="EMBL" id="ASPP01023600">
    <property type="protein sequence ID" value="ETO10190.1"/>
    <property type="molecule type" value="Genomic_DNA"/>
</dbReference>
<evidence type="ECO:0000313" key="2">
    <source>
        <dbReference type="EMBL" id="ETO10190.1"/>
    </source>
</evidence>
<name>X6MAX4_RETFI</name>
<dbReference type="Proteomes" id="UP000023152">
    <property type="component" value="Unassembled WGS sequence"/>
</dbReference>